<comment type="caution">
    <text evidence="1">The sequence shown here is derived from an EMBL/GenBank/DDBJ whole genome shotgun (WGS) entry which is preliminary data.</text>
</comment>
<dbReference type="Proteomes" id="UP000460287">
    <property type="component" value="Unassembled WGS sequence"/>
</dbReference>
<accession>A0A7X2MWU8</accession>
<protein>
    <submittedName>
        <fullName evidence="1">Uncharacterized protein</fullName>
    </submittedName>
</protein>
<gene>
    <name evidence="1" type="ORF">FYJ33_03415</name>
</gene>
<reference evidence="1 2" key="1">
    <citation type="submission" date="2019-08" db="EMBL/GenBank/DDBJ databases">
        <title>In-depth cultivation of the pig gut microbiome towards novel bacterial diversity and tailored functional studies.</title>
        <authorList>
            <person name="Wylensek D."/>
            <person name="Hitch T.C.A."/>
            <person name="Clavel T."/>
        </authorList>
    </citation>
    <scope>NUCLEOTIDE SEQUENCE [LARGE SCALE GENOMIC DNA]</scope>
    <source>
        <strain evidence="1 2">WCA-383-APC-5B</strain>
    </source>
</reference>
<keyword evidence="2" id="KW-1185">Reference proteome</keyword>
<evidence type="ECO:0000313" key="1">
    <source>
        <dbReference type="EMBL" id="MSR90490.1"/>
    </source>
</evidence>
<organism evidence="1 2">
    <name type="scientific">Inconstantimicrobium porci</name>
    <dbReference type="NCBI Taxonomy" id="2652291"/>
    <lineage>
        <taxon>Bacteria</taxon>
        <taxon>Bacillati</taxon>
        <taxon>Bacillota</taxon>
        <taxon>Clostridia</taxon>
        <taxon>Eubacteriales</taxon>
        <taxon>Clostridiaceae</taxon>
        <taxon>Inconstantimicrobium</taxon>
    </lineage>
</organism>
<dbReference type="EMBL" id="VULX01000002">
    <property type="protein sequence ID" value="MSR90490.1"/>
    <property type="molecule type" value="Genomic_DNA"/>
</dbReference>
<name>A0A7X2MWU8_9CLOT</name>
<dbReference type="RefSeq" id="WP_154530371.1">
    <property type="nucleotide sequence ID" value="NZ_VULX01000002.1"/>
</dbReference>
<proteinExistence type="predicted"/>
<sequence length="112" mass="12540">MGQVAYAQSAIDVNVRLPRTGSVNTHGVMKTNKDNDADFNVTRMGWGGSGIDWWLMYKGIRCTGVGNFNKTGFYKVYYNIDGRLYQGSVLYATIKTDANTWHACDIEGQIYP</sequence>
<dbReference type="AlphaFoldDB" id="A0A7X2MWU8"/>
<evidence type="ECO:0000313" key="2">
    <source>
        <dbReference type="Proteomes" id="UP000460287"/>
    </source>
</evidence>